<evidence type="ECO:0000313" key="4">
    <source>
        <dbReference type="Proteomes" id="UP000321393"/>
    </source>
</evidence>
<evidence type="ECO:0000313" key="3">
    <source>
        <dbReference type="EMBL" id="TYK02529.1"/>
    </source>
</evidence>
<organism evidence="2 4">
    <name type="scientific">Cucumis melo var. makuwa</name>
    <name type="common">Oriental melon</name>
    <dbReference type="NCBI Taxonomy" id="1194695"/>
    <lineage>
        <taxon>Eukaryota</taxon>
        <taxon>Viridiplantae</taxon>
        <taxon>Streptophyta</taxon>
        <taxon>Embryophyta</taxon>
        <taxon>Tracheophyta</taxon>
        <taxon>Spermatophyta</taxon>
        <taxon>Magnoliopsida</taxon>
        <taxon>eudicotyledons</taxon>
        <taxon>Gunneridae</taxon>
        <taxon>Pentapetalae</taxon>
        <taxon>rosids</taxon>
        <taxon>fabids</taxon>
        <taxon>Cucurbitales</taxon>
        <taxon>Cucurbitaceae</taxon>
        <taxon>Benincaseae</taxon>
        <taxon>Cucumis</taxon>
    </lineage>
</organism>
<feature type="compositionally biased region" description="Basic and acidic residues" evidence="1">
    <location>
        <begin position="69"/>
        <end position="80"/>
    </location>
</feature>
<dbReference type="Proteomes" id="UP000321393">
    <property type="component" value="Unassembled WGS sequence"/>
</dbReference>
<reference evidence="4 5" key="1">
    <citation type="submission" date="2019-08" db="EMBL/GenBank/DDBJ databases">
        <title>Draft genome sequences of two oriental melons (Cucumis melo L. var makuwa).</title>
        <authorList>
            <person name="Kwon S.-Y."/>
        </authorList>
    </citation>
    <scope>NUCLEOTIDE SEQUENCE [LARGE SCALE GENOMIC DNA]</scope>
    <source>
        <strain evidence="5">cv. Chang Bougi</strain>
        <strain evidence="4">cv. SW 3</strain>
        <tissue evidence="2">Leaf</tissue>
    </source>
</reference>
<accession>A0A5A7UVN2</accession>
<sequence>MARHSHFLSFASFPLPLPLPLPVKLNKKEELDAARVEARDFRGLAAWVEGESTRAACTFGSSYSGDAQTRMRDSRRTDRQADDEDGSTTVATWQATRQNGRRLTKKQLDREEDRLDKRCGKDDRG</sequence>
<dbReference type="EMBL" id="SSTE01006526">
    <property type="protein sequence ID" value="KAA0059160.1"/>
    <property type="molecule type" value="Genomic_DNA"/>
</dbReference>
<dbReference type="AlphaFoldDB" id="A0A5A7UVN2"/>
<feature type="compositionally biased region" description="Polar residues" evidence="1">
    <location>
        <begin position="87"/>
        <end position="98"/>
    </location>
</feature>
<evidence type="ECO:0000313" key="2">
    <source>
        <dbReference type="EMBL" id="KAA0059160.1"/>
    </source>
</evidence>
<dbReference type="EMBL" id="SSTD01015562">
    <property type="protein sequence ID" value="TYK02529.1"/>
    <property type="molecule type" value="Genomic_DNA"/>
</dbReference>
<feature type="region of interest" description="Disordered" evidence="1">
    <location>
        <begin position="60"/>
        <end position="125"/>
    </location>
</feature>
<comment type="caution">
    <text evidence="2">The sequence shown here is derived from an EMBL/GenBank/DDBJ whole genome shotgun (WGS) entry which is preliminary data.</text>
</comment>
<feature type="compositionally biased region" description="Basic and acidic residues" evidence="1">
    <location>
        <begin position="106"/>
        <end position="125"/>
    </location>
</feature>
<evidence type="ECO:0000313" key="5">
    <source>
        <dbReference type="Proteomes" id="UP000321947"/>
    </source>
</evidence>
<dbReference type="Proteomes" id="UP000321947">
    <property type="component" value="Unassembled WGS sequence"/>
</dbReference>
<name>A0A5A7UVN2_CUCMM</name>
<proteinExistence type="predicted"/>
<gene>
    <name evidence="3" type="ORF">E5676_scaffold201G00080</name>
    <name evidence="2" type="ORF">E6C27_scaffold430G00780</name>
</gene>
<evidence type="ECO:0000256" key="1">
    <source>
        <dbReference type="SAM" id="MobiDB-lite"/>
    </source>
</evidence>
<protein>
    <submittedName>
        <fullName evidence="2">Exopolygalacturonase-like</fullName>
    </submittedName>
</protein>